<accession>A0ABY8BYH7</accession>
<dbReference type="RefSeq" id="WP_275277504.1">
    <property type="nucleotide sequence ID" value="NZ_CP119108.1"/>
</dbReference>
<sequence>MPAEPLAGSIRAGACAADAVAGAGGLRFRIGPAGARPCADDVRLRPGIHPARAGLAIVAQCGAIGGFVLACIPFVAWFAWIPLLGTLAMGIVVLANKRLGAPESGFLVFAIGWNRRRRARP</sequence>
<protein>
    <submittedName>
        <fullName evidence="1">Uncharacterized protein</fullName>
    </submittedName>
</protein>
<organism evidence="1 2">
    <name type="scientific">Microbacterium horticulturae</name>
    <dbReference type="NCBI Taxonomy" id="3028316"/>
    <lineage>
        <taxon>Bacteria</taxon>
        <taxon>Bacillati</taxon>
        <taxon>Actinomycetota</taxon>
        <taxon>Actinomycetes</taxon>
        <taxon>Micrococcales</taxon>
        <taxon>Microbacteriaceae</taxon>
        <taxon>Microbacterium</taxon>
    </lineage>
</organism>
<dbReference type="Proteomes" id="UP001214553">
    <property type="component" value="Chromosome"/>
</dbReference>
<gene>
    <name evidence="1" type="ORF">PU630_13095</name>
</gene>
<reference evidence="1 2" key="1">
    <citation type="submission" date="2023-03" db="EMBL/GenBank/DDBJ databases">
        <title>Genome sequence of Microbacterium sp. KACC 23027.</title>
        <authorList>
            <person name="Kim S."/>
            <person name="Heo J."/>
            <person name="Kwon S.-W."/>
        </authorList>
    </citation>
    <scope>NUCLEOTIDE SEQUENCE [LARGE SCALE GENOMIC DNA]</scope>
    <source>
        <strain evidence="1 2">KACC 23027</strain>
    </source>
</reference>
<name>A0ABY8BYH7_9MICO</name>
<dbReference type="EMBL" id="CP119108">
    <property type="protein sequence ID" value="WEG08167.1"/>
    <property type="molecule type" value="Genomic_DNA"/>
</dbReference>
<evidence type="ECO:0000313" key="1">
    <source>
        <dbReference type="EMBL" id="WEG08167.1"/>
    </source>
</evidence>
<proteinExistence type="predicted"/>
<keyword evidence="2" id="KW-1185">Reference proteome</keyword>
<evidence type="ECO:0000313" key="2">
    <source>
        <dbReference type="Proteomes" id="UP001214553"/>
    </source>
</evidence>